<name>A0A9R0IDJ7_SPIOL</name>
<evidence type="ECO:0000313" key="2">
    <source>
        <dbReference type="Proteomes" id="UP000813463"/>
    </source>
</evidence>
<protein>
    <submittedName>
        <fullName evidence="3">Uncharacterized protein</fullName>
    </submittedName>
</protein>
<dbReference type="AlphaFoldDB" id="A0A9R0IDJ7"/>
<feature type="chain" id="PRO_5040161266" evidence="1">
    <location>
        <begin position="17"/>
        <end position="116"/>
    </location>
</feature>
<gene>
    <name evidence="3" type="primary">LOC110786461</name>
</gene>
<organism evidence="2 3">
    <name type="scientific">Spinacia oleracea</name>
    <name type="common">Spinach</name>
    <dbReference type="NCBI Taxonomy" id="3562"/>
    <lineage>
        <taxon>Eukaryota</taxon>
        <taxon>Viridiplantae</taxon>
        <taxon>Streptophyta</taxon>
        <taxon>Embryophyta</taxon>
        <taxon>Tracheophyta</taxon>
        <taxon>Spermatophyta</taxon>
        <taxon>Magnoliopsida</taxon>
        <taxon>eudicotyledons</taxon>
        <taxon>Gunneridae</taxon>
        <taxon>Pentapetalae</taxon>
        <taxon>Caryophyllales</taxon>
        <taxon>Chenopodiaceae</taxon>
        <taxon>Chenopodioideae</taxon>
        <taxon>Anserineae</taxon>
        <taxon>Spinacia</taxon>
    </lineage>
</organism>
<reference evidence="2" key="1">
    <citation type="journal article" date="2021" name="Nat. Commun.">
        <title>Genomic analyses provide insights into spinach domestication and the genetic basis of agronomic traits.</title>
        <authorList>
            <person name="Cai X."/>
            <person name="Sun X."/>
            <person name="Xu C."/>
            <person name="Sun H."/>
            <person name="Wang X."/>
            <person name="Ge C."/>
            <person name="Zhang Z."/>
            <person name="Wang Q."/>
            <person name="Fei Z."/>
            <person name="Jiao C."/>
            <person name="Wang Q."/>
        </authorList>
    </citation>
    <scope>NUCLEOTIDE SEQUENCE [LARGE SCALE GENOMIC DNA]</scope>
    <source>
        <strain evidence="2">cv. Varoflay</strain>
    </source>
</reference>
<accession>A0A9R0IDJ7</accession>
<keyword evidence="1" id="KW-0732">Signal</keyword>
<proteinExistence type="predicted"/>
<evidence type="ECO:0000313" key="3">
    <source>
        <dbReference type="RefSeq" id="XP_021846710.1"/>
    </source>
</evidence>
<feature type="signal peptide" evidence="1">
    <location>
        <begin position="1"/>
        <end position="16"/>
    </location>
</feature>
<dbReference type="Proteomes" id="UP000813463">
    <property type="component" value="Chromosome 6"/>
</dbReference>
<evidence type="ECO:0000256" key="1">
    <source>
        <dbReference type="SAM" id="SignalP"/>
    </source>
</evidence>
<dbReference type="KEGG" id="soe:110786461"/>
<dbReference type="GeneID" id="110786461"/>
<keyword evidence="2" id="KW-1185">Reference proteome</keyword>
<dbReference type="RefSeq" id="XP_021846710.1">
    <property type="nucleotide sequence ID" value="XM_021991018.2"/>
</dbReference>
<sequence length="116" mass="12671">MAKLAIFAILFVTTLAVPTWGRLGNTKINEMGQLDEVMKMEIIQKSKALPIVVKEEVVVAVEEPPLKARLQGCTGVGENCVFIPCCPISNSGYPVTCSRGLYNAVCIEIIPSPWDY</sequence>
<dbReference type="OrthoDB" id="1799090at2759"/>
<reference evidence="3" key="2">
    <citation type="submission" date="2025-08" db="UniProtKB">
        <authorList>
            <consortium name="RefSeq"/>
        </authorList>
    </citation>
    <scope>IDENTIFICATION</scope>
    <source>
        <tissue evidence="3">Leaf</tissue>
    </source>
</reference>